<keyword evidence="3" id="KW-0227">DNA damage</keyword>
<dbReference type="GO" id="GO:0030896">
    <property type="term" value="C:checkpoint clamp complex"/>
    <property type="evidence" value="ECO:0007669"/>
    <property type="project" value="TreeGrafter"/>
</dbReference>
<dbReference type="GO" id="GO:0000077">
    <property type="term" value="P:DNA damage checkpoint signaling"/>
    <property type="evidence" value="ECO:0007669"/>
    <property type="project" value="InterPro"/>
</dbReference>
<dbReference type="PANTHER" id="PTHR10870">
    <property type="entry name" value="CELL CYCLE CHECKPOINT PROTEIN RAD1"/>
    <property type="match status" value="1"/>
</dbReference>
<comment type="subcellular location">
    <subcellularLocation>
        <location evidence="1">Nucleus</location>
    </subcellularLocation>
</comment>
<feature type="region of interest" description="Disordered" evidence="6">
    <location>
        <begin position="237"/>
        <end position="279"/>
    </location>
</feature>
<evidence type="ECO:0000256" key="3">
    <source>
        <dbReference type="ARBA" id="ARBA00022763"/>
    </source>
</evidence>
<evidence type="ECO:0000256" key="5">
    <source>
        <dbReference type="ARBA" id="ARBA00023242"/>
    </source>
</evidence>
<name>A0A1Y2A3P7_9PLEO</name>
<dbReference type="Proteomes" id="UP000193144">
    <property type="component" value="Unassembled WGS sequence"/>
</dbReference>
<dbReference type="STRING" id="1231657.A0A1Y2A3P7"/>
<reference evidence="7 8" key="1">
    <citation type="submission" date="2016-07" db="EMBL/GenBank/DDBJ databases">
        <title>Pervasive Adenine N6-methylation of Active Genes in Fungi.</title>
        <authorList>
            <consortium name="DOE Joint Genome Institute"/>
            <person name="Mondo S.J."/>
            <person name="Dannebaum R.O."/>
            <person name="Kuo R.C."/>
            <person name="Labutti K."/>
            <person name="Haridas S."/>
            <person name="Kuo A."/>
            <person name="Salamov A."/>
            <person name="Ahrendt S.R."/>
            <person name="Lipzen A."/>
            <person name="Sullivan W."/>
            <person name="Andreopoulos W.B."/>
            <person name="Clum A."/>
            <person name="Lindquist E."/>
            <person name="Daum C."/>
            <person name="Ramamoorthy G.K."/>
            <person name="Gryganskyi A."/>
            <person name="Culley D."/>
            <person name="Magnuson J.K."/>
            <person name="James T.Y."/>
            <person name="O'Malley M.A."/>
            <person name="Stajich J.E."/>
            <person name="Spatafora J.W."/>
            <person name="Visel A."/>
            <person name="Grigoriev I.V."/>
        </authorList>
    </citation>
    <scope>NUCLEOTIDE SEQUENCE [LARGE SCALE GENOMIC DNA]</scope>
    <source>
        <strain evidence="7 8">CBS 115471</strain>
    </source>
</reference>
<accession>A0A1Y2A3P7</accession>
<dbReference type="AlphaFoldDB" id="A0A1Y2A3P7"/>
<sequence length="392" mass="42875">MDDEDDAPILTAVSSSARQLYLLLRCINFAEKAHVQISEEGLKFSVDEASVMEGSAFLDKSLFTSYTFRAPPPQRIEPTDSDEEEPSELASTPTFQISLPSLLETLQIFGLTDPNNSKPPWARDNPTSTAFSNNVLGMNNLCRISYDSLGSPLAVVLTESTIRTTCNLTTYEPAFADEIPFDRQSLAFKTIMRGSWLFDAISELASTNPESLTLVARMAHGKPYFALSANGPLGSARVEFNNNPTPTTASTATQATRAPPNPRATTPSTNTNGDPPPPTNLLETFQLSTPSVPLRSTYKFALVQKAARAMSVATKVSIRRDVQGVLSLQFMIEVESGKVSFVDFRFVPLVEEEDEEGREGEETMMGVREEGEGRDRGSGSRSESGTEDEDMR</sequence>
<proteinExistence type="inferred from homology"/>
<organism evidence="7 8">
    <name type="scientific">Clohesyomyces aquaticus</name>
    <dbReference type="NCBI Taxonomy" id="1231657"/>
    <lineage>
        <taxon>Eukaryota</taxon>
        <taxon>Fungi</taxon>
        <taxon>Dikarya</taxon>
        <taxon>Ascomycota</taxon>
        <taxon>Pezizomycotina</taxon>
        <taxon>Dothideomycetes</taxon>
        <taxon>Pleosporomycetidae</taxon>
        <taxon>Pleosporales</taxon>
        <taxon>Lindgomycetaceae</taxon>
        <taxon>Clohesyomyces</taxon>
    </lineage>
</organism>
<comment type="caution">
    <text evidence="7">The sequence shown here is derived from an EMBL/GenBank/DDBJ whole genome shotgun (WGS) entry which is preliminary data.</text>
</comment>
<gene>
    <name evidence="7" type="ORF">BCR34DRAFT_622325</name>
</gene>
<comment type="similarity">
    <text evidence="2">Belongs to the rad1 family.</text>
</comment>
<feature type="compositionally biased region" description="Low complexity" evidence="6">
    <location>
        <begin position="244"/>
        <end position="273"/>
    </location>
</feature>
<dbReference type="EMBL" id="MCFA01000017">
    <property type="protein sequence ID" value="ORY16625.1"/>
    <property type="molecule type" value="Genomic_DNA"/>
</dbReference>
<evidence type="ECO:0000313" key="7">
    <source>
        <dbReference type="EMBL" id="ORY16625.1"/>
    </source>
</evidence>
<keyword evidence="8" id="KW-1185">Reference proteome</keyword>
<protein>
    <submittedName>
        <fullName evidence="7">Rad1/Rec1/Rad17</fullName>
    </submittedName>
</protein>
<feature type="compositionally biased region" description="Basic and acidic residues" evidence="6">
    <location>
        <begin position="367"/>
        <end position="378"/>
    </location>
</feature>
<keyword evidence="4" id="KW-0234">DNA repair</keyword>
<dbReference type="OrthoDB" id="337581at2759"/>
<evidence type="ECO:0000256" key="2">
    <source>
        <dbReference type="ARBA" id="ARBA00010991"/>
    </source>
</evidence>
<evidence type="ECO:0000313" key="8">
    <source>
        <dbReference type="Proteomes" id="UP000193144"/>
    </source>
</evidence>
<feature type="region of interest" description="Disordered" evidence="6">
    <location>
        <begin position="69"/>
        <end position="92"/>
    </location>
</feature>
<dbReference type="Pfam" id="PF02144">
    <property type="entry name" value="Rad1"/>
    <property type="match status" value="1"/>
</dbReference>
<dbReference type="GO" id="GO:0006281">
    <property type="term" value="P:DNA repair"/>
    <property type="evidence" value="ECO:0007669"/>
    <property type="project" value="UniProtKB-KW"/>
</dbReference>
<evidence type="ECO:0000256" key="6">
    <source>
        <dbReference type="SAM" id="MobiDB-lite"/>
    </source>
</evidence>
<dbReference type="InterPro" id="IPR003021">
    <property type="entry name" value="Rad1_Rec1_Rad17"/>
</dbReference>
<evidence type="ECO:0000256" key="4">
    <source>
        <dbReference type="ARBA" id="ARBA00023204"/>
    </source>
</evidence>
<evidence type="ECO:0000256" key="1">
    <source>
        <dbReference type="ARBA" id="ARBA00004123"/>
    </source>
</evidence>
<feature type="region of interest" description="Disordered" evidence="6">
    <location>
        <begin position="353"/>
        <end position="392"/>
    </location>
</feature>
<dbReference type="PRINTS" id="PR01245">
    <property type="entry name" value="RAD1REC1"/>
</dbReference>
<keyword evidence="5" id="KW-0539">Nucleus</keyword>
<dbReference type="Gene3D" id="3.70.10.10">
    <property type="match status" value="1"/>
</dbReference>
<dbReference type="PANTHER" id="PTHR10870:SF0">
    <property type="entry name" value="CELL CYCLE CHECKPOINT PROTEIN RAD1"/>
    <property type="match status" value="1"/>
</dbReference>